<dbReference type="GO" id="GO:0005886">
    <property type="term" value="C:plasma membrane"/>
    <property type="evidence" value="ECO:0007669"/>
    <property type="project" value="TreeGrafter"/>
</dbReference>
<dbReference type="PROSITE" id="PS51885">
    <property type="entry name" value="NEPRILYSIN"/>
    <property type="match status" value="1"/>
</dbReference>
<evidence type="ECO:0000313" key="5">
    <source>
        <dbReference type="EMBL" id="KAH7943764.1"/>
    </source>
</evidence>
<dbReference type="PANTHER" id="PTHR11733">
    <property type="entry name" value="ZINC METALLOPROTEASE FAMILY M13 NEPRILYSIN-RELATED"/>
    <property type="match status" value="1"/>
</dbReference>
<dbReference type="PANTHER" id="PTHR11733:SF241">
    <property type="entry name" value="GH26575P-RELATED"/>
    <property type="match status" value="1"/>
</dbReference>
<dbReference type="EMBL" id="JABSTV010001253">
    <property type="protein sequence ID" value="KAH7943764.1"/>
    <property type="molecule type" value="Genomic_DNA"/>
</dbReference>
<dbReference type="Gene3D" id="1.10.1380.10">
    <property type="entry name" value="Neutral endopeptidase , domain2"/>
    <property type="match status" value="1"/>
</dbReference>
<keyword evidence="3" id="KW-1133">Transmembrane helix</keyword>
<evidence type="ECO:0000256" key="2">
    <source>
        <dbReference type="SAM" id="MobiDB-lite"/>
    </source>
</evidence>
<dbReference type="AlphaFoldDB" id="A0A9D4SRB4"/>
<keyword evidence="6" id="KW-1185">Reference proteome</keyword>
<dbReference type="InterPro" id="IPR024079">
    <property type="entry name" value="MetalloPept_cat_dom_sf"/>
</dbReference>
<dbReference type="GO" id="GO:0004222">
    <property type="term" value="F:metalloendopeptidase activity"/>
    <property type="evidence" value="ECO:0007669"/>
    <property type="project" value="InterPro"/>
</dbReference>
<organism evidence="5 6">
    <name type="scientific">Rhipicephalus sanguineus</name>
    <name type="common">Brown dog tick</name>
    <name type="synonym">Ixodes sanguineus</name>
    <dbReference type="NCBI Taxonomy" id="34632"/>
    <lineage>
        <taxon>Eukaryota</taxon>
        <taxon>Metazoa</taxon>
        <taxon>Ecdysozoa</taxon>
        <taxon>Arthropoda</taxon>
        <taxon>Chelicerata</taxon>
        <taxon>Arachnida</taxon>
        <taxon>Acari</taxon>
        <taxon>Parasitiformes</taxon>
        <taxon>Ixodida</taxon>
        <taxon>Ixodoidea</taxon>
        <taxon>Ixodidae</taxon>
        <taxon>Rhipicephalinae</taxon>
        <taxon>Rhipicephalus</taxon>
        <taxon>Rhipicephalus</taxon>
    </lineage>
</organism>
<sequence>MRVFGRRPSVVTLKDDDNSTSRTRLGGSSSDGHLPTVLTITRSYRYLYISCSAKREQRFLPVISGPFAAFSELRRRHPSLLPCLMCMAVACGGLALAMVLMRQQVKLDATLLSSANVCGTKDCREQAARIAMNIDAKRDPCEDLYAYTCGGAKASESKRRSLMSSYVESVKGFIQRGLVPEERNSSGAAYKAYSAFNACLSRPAGGVDAAKPFVEFMSARKIPWPSSAPLDADPLDVLVDLAVNWRVPLLFDVRLLYTGRENSLVVAIDQTGDVALLRMEQLSASGQSAGEYDDLLRSVAGYLRQGTLLSDEDCRQLRQDESSVRNNVTSIARSEEEEEVDVFVAFLNDSVSETGPTWLTLLQRHLGRDVELSPSTKLLAHNGRHLHAVLTLLASVPRDRLLNVIGWTFAYSYLWLVHPDSNYFQPGRESDVFDGQAACFLAVQESYGTLLVAPQFLAYFHQQADRQRLFDMLNETTQALARAVLASGSLANATKRWAVEKILHRTRRELWPPEPFFHAELLDELYEEFPATVTSSDLFKSLFESRRAARRILRNSYYGRLLTGGVRWPAREVRYWYGGDLLRVGLSALFPPSYYRDDAGVSAYSGLGFQIARALVRTVDERGRTTDGTARVLWKQVVANCRLDSASTSRERDAVARLFALDVALAALRSNAQNRLEGLEGLEQLTGLQTFYVNFCGKFCGHRHGAELCNVAMNASEFGDAFECPAVPSLSKDRRCLFI</sequence>
<evidence type="ECO:0000256" key="3">
    <source>
        <dbReference type="SAM" id="Phobius"/>
    </source>
</evidence>
<dbReference type="Pfam" id="PF05649">
    <property type="entry name" value="Peptidase_M13_N"/>
    <property type="match status" value="1"/>
</dbReference>
<keyword evidence="3" id="KW-0472">Membrane</keyword>
<proteinExistence type="inferred from homology"/>
<reference evidence="5" key="2">
    <citation type="submission" date="2021-09" db="EMBL/GenBank/DDBJ databases">
        <authorList>
            <person name="Jia N."/>
            <person name="Wang J."/>
            <person name="Shi W."/>
            <person name="Du L."/>
            <person name="Sun Y."/>
            <person name="Zhan W."/>
            <person name="Jiang J."/>
            <person name="Wang Q."/>
            <person name="Zhang B."/>
            <person name="Ji P."/>
            <person name="Sakyi L.B."/>
            <person name="Cui X."/>
            <person name="Yuan T."/>
            <person name="Jiang B."/>
            <person name="Yang W."/>
            <person name="Lam T.T.-Y."/>
            <person name="Chang Q."/>
            <person name="Ding S."/>
            <person name="Wang X."/>
            <person name="Zhu J."/>
            <person name="Ruan X."/>
            <person name="Zhao L."/>
            <person name="Wei J."/>
            <person name="Que T."/>
            <person name="Du C."/>
            <person name="Cheng J."/>
            <person name="Dai P."/>
            <person name="Han X."/>
            <person name="Huang E."/>
            <person name="Gao Y."/>
            <person name="Liu J."/>
            <person name="Shao H."/>
            <person name="Ye R."/>
            <person name="Li L."/>
            <person name="Wei W."/>
            <person name="Wang X."/>
            <person name="Wang C."/>
            <person name="Huo Q."/>
            <person name="Li W."/>
            <person name="Guo W."/>
            <person name="Chen H."/>
            <person name="Chen S."/>
            <person name="Zhou L."/>
            <person name="Zhou L."/>
            <person name="Ni X."/>
            <person name="Tian J."/>
            <person name="Zhou Y."/>
            <person name="Sheng Y."/>
            <person name="Liu T."/>
            <person name="Pan Y."/>
            <person name="Xia L."/>
            <person name="Li J."/>
            <person name="Zhao F."/>
            <person name="Cao W."/>
        </authorList>
    </citation>
    <scope>NUCLEOTIDE SEQUENCE</scope>
    <source>
        <strain evidence="5">Rsan-2018</strain>
        <tissue evidence="5">Larvae</tissue>
    </source>
</reference>
<evidence type="ECO:0000259" key="4">
    <source>
        <dbReference type="Pfam" id="PF05649"/>
    </source>
</evidence>
<dbReference type="InterPro" id="IPR042089">
    <property type="entry name" value="Peptidase_M13_dom_2"/>
</dbReference>
<evidence type="ECO:0000256" key="1">
    <source>
        <dbReference type="ARBA" id="ARBA00007357"/>
    </source>
</evidence>
<name>A0A9D4SRB4_RHISA</name>
<feature type="transmembrane region" description="Helical" evidence="3">
    <location>
        <begin position="80"/>
        <end position="101"/>
    </location>
</feature>
<feature type="compositionally biased region" description="Low complexity" evidence="2">
    <location>
        <begin position="20"/>
        <end position="30"/>
    </location>
</feature>
<dbReference type="SUPFAM" id="SSF55486">
    <property type="entry name" value="Metalloproteases ('zincins'), catalytic domain"/>
    <property type="match status" value="1"/>
</dbReference>
<dbReference type="InterPro" id="IPR000718">
    <property type="entry name" value="Peptidase_M13"/>
</dbReference>
<dbReference type="Proteomes" id="UP000821837">
    <property type="component" value="Unassembled WGS sequence"/>
</dbReference>
<reference evidence="5" key="1">
    <citation type="journal article" date="2020" name="Cell">
        <title>Large-Scale Comparative Analyses of Tick Genomes Elucidate Their Genetic Diversity and Vector Capacities.</title>
        <authorList>
            <consortium name="Tick Genome and Microbiome Consortium (TIGMIC)"/>
            <person name="Jia N."/>
            <person name="Wang J."/>
            <person name="Shi W."/>
            <person name="Du L."/>
            <person name="Sun Y."/>
            <person name="Zhan W."/>
            <person name="Jiang J.F."/>
            <person name="Wang Q."/>
            <person name="Zhang B."/>
            <person name="Ji P."/>
            <person name="Bell-Sakyi L."/>
            <person name="Cui X.M."/>
            <person name="Yuan T.T."/>
            <person name="Jiang B.G."/>
            <person name="Yang W.F."/>
            <person name="Lam T.T."/>
            <person name="Chang Q.C."/>
            <person name="Ding S.J."/>
            <person name="Wang X.J."/>
            <person name="Zhu J.G."/>
            <person name="Ruan X.D."/>
            <person name="Zhao L."/>
            <person name="Wei J.T."/>
            <person name="Ye R.Z."/>
            <person name="Que T.C."/>
            <person name="Du C.H."/>
            <person name="Zhou Y.H."/>
            <person name="Cheng J.X."/>
            <person name="Dai P.F."/>
            <person name="Guo W.B."/>
            <person name="Han X.H."/>
            <person name="Huang E.J."/>
            <person name="Li L.F."/>
            <person name="Wei W."/>
            <person name="Gao Y.C."/>
            <person name="Liu J.Z."/>
            <person name="Shao H.Z."/>
            <person name="Wang X."/>
            <person name="Wang C.C."/>
            <person name="Yang T.C."/>
            <person name="Huo Q.B."/>
            <person name="Li W."/>
            <person name="Chen H.Y."/>
            <person name="Chen S.E."/>
            <person name="Zhou L.G."/>
            <person name="Ni X.B."/>
            <person name="Tian J.H."/>
            <person name="Sheng Y."/>
            <person name="Liu T."/>
            <person name="Pan Y.S."/>
            <person name="Xia L.Y."/>
            <person name="Li J."/>
            <person name="Zhao F."/>
            <person name="Cao W.C."/>
        </authorList>
    </citation>
    <scope>NUCLEOTIDE SEQUENCE</scope>
    <source>
        <strain evidence="5">Rsan-2018</strain>
    </source>
</reference>
<dbReference type="Gene3D" id="3.40.390.10">
    <property type="entry name" value="Collagenase (Catalytic Domain)"/>
    <property type="match status" value="1"/>
</dbReference>
<dbReference type="InterPro" id="IPR008753">
    <property type="entry name" value="Peptidase_M13_N"/>
</dbReference>
<comment type="similarity">
    <text evidence="1">Belongs to the peptidase M13 family.</text>
</comment>
<gene>
    <name evidence="5" type="ORF">HPB52_011337</name>
</gene>
<dbReference type="GO" id="GO:0016485">
    <property type="term" value="P:protein processing"/>
    <property type="evidence" value="ECO:0007669"/>
    <property type="project" value="TreeGrafter"/>
</dbReference>
<evidence type="ECO:0000313" key="6">
    <source>
        <dbReference type="Proteomes" id="UP000821837"/>
    </source>
</evidence>
<feature type="region of interest" description="Disordered" evidence="2">
    <location>
        <begin position="1"/>
        <end position="30"/>
    </location>
</feature>
<feature type="domain" description="Peptidase M13 N-terminal" evidence="4">
    <location>
        <begin position="140"/>
        <end position="502"/>
    </location>
</feature>
<accession>A0A9D4SRB4</accession>
<keyword evidence="3" id="KW-0812">Transmembrane</keyword>
<comment type="caution">
    <text evidence="5">The sequence shown here is derived from an EMBL/GenBank/DDBJ whole genome shotgun (WGS) entry which is preliminary data.</text>
</comment>
<dbReference type="VEuPathDB" id="VectorBase:RSAN_045902"/>
<protein>
    <recommendedName>
        <fullName evidence="4">Peptidase M13 N-terminal domain-containing protein</fullName>
    </recommendedName>
</protein>